<dbReference type="AlphaFoldDB" id="A0A158T024"/>
<accession>A0A158T024</accession>
<gene>
    <name evidence="1" type="ORF">NTHI1209_02123</name>
</gene>
<sequence length="35" mass="4167">MLQFKDMKIFGIIVLYQYCGQPIITYQGNKENLQK</sequence>
<proteinExistence type="predicted"/>
<evidence type="ECO:0000313" key="2">
    <source>
        <dbReference type="Proteomes" id="UP000050700"/>
    </source>
</evidence>
<dbReference type="Proteomes" id="UP000050700">
    <property type="component" value="Unassembled WGS sequence"/>
</dbReference>
<organism evidence="1 2">
    <name type="scientific">Haemophilus influenzae</name>
    <dbReference type="NCBI Taxonomy" id="727"/>
    <lineage>
        <taxon>Bacteria</taxon>
        <taxon>Pseudomonadati</taxon>
        <taxon>Pseudomonadota</taxon>
        <taxon>Gammaproteobacteria</taxon>
        <taxon>Pasteurellales</taxon>
        <taxon>Pasteurellaceae</taxon>
        <taxon>Haemophilus</taxon>
    </lineage>
</organism>
<comment type="caution">
    <text evidence="1">The sequence shown here is derived from an EMBL/GenBank/DDBJ whole genome shotgun (WGS) entry which is preliminary data.</text>
</comment>
<protein>
    <submittedName>
        <fullName evidence="1">Uncharacterized protein</fullName>
    </submittedName>
</protein>
<reference evidence="1 2" key="1">
    <citation type="submission" date="2014-05" db="EMBL/GenBank/DDBJ databases">
        <title>Methylome analysis of the phasevarions of Haemophilus influenzae.</title>
        <authorList>
            <person name="Atack J.M."/>
            <person name="Fox K.L."/>
            <person name="Power P.M."/>
            <person name="Clark T."/>
            <person name="Jurcisek J."/>
            <person name="Korlach J."/>
            <person name="Bakaletz L.O."/>
            <person name="Jennings M.P."/>
        </authorList>
    </citation>
    <scope>NUCLEOTIDE SEQUENCE [LARGE SCALE GENOMIC DNA]</scope>
    <source>
        <strain evidence="1 2">1209</strain>
    </source>
</reference>
<evidence type="ECO:0000313" key="1">
    <source>
        <dbReference type="EMBL" id="KIS36468.1"/>
    </source>
</evidence>
<dbReference type="EMBL" id="JMQP01000002">
    <property type="protein sequence ID" value="KIS36468.1"/>
    <property type="molecule type" value="Genomic_DNA"/>
</dbReference>
<name>A0A158T024_HAEIF</name>